<keyword evidence="3" id="KW-1015">Disulfide bond</keyword>
<protein>
    <submittedName>
        <fullName evidence="6">Thiol/disulfide interchange protein</fullName>
    </submittedName>
</protein>
<dbReference type="GO" id="GO:0030313">
    <property type="term" value="C:cell envelope"/>
    <property type="evidence" value="ECO:0007669"/>
    <property type="project" value="UniProtKB-SubCell"/>
</dbReference>
<dbReference type="GO" id="GO:0016491">
    <property type="term" value="F:oxidoreductase activity"/>
    <property type="evidence" value="ECO:0007669"/>
    <property type="project" value="InterPro"/>
</dbReference>
<organism evidence="6 7">
    <name type="scientific">Persephonella marina (strain DSM 14350 / EX-H1)</name>
    <dbReference type="NCBI Taxonomy" id="123214"/>
    <lineage>
        <taxon>Bacteria</taxon>
        <taxon>Pseudomonadati</taxon>
        <taxon>Aquificota</taxon>
        <taxon>Aquificia</taxon>
        <taxon>Aquificales</taxon>
        <taxon>Hydrogenothermaceae</taxon>
        <taxon>Persephonella</taxon>
    </lineage>
</organism>
<dbReference type="CDD" id="cd02966">
    <property type="entry name" value="TlpA_like_family"/>
    <property type="match status" value="1"/>
</dbReference>
<dbReference type="KEGG" id="pmx:PERMA_1744"/>
<dbReference type="PANTHER" id="PTHR42852">
    <property type="entry name" value="THIOL:DISULFIDE INTERCHANGE PROTEIN DSBE"/>
    <property type="match status" value="1"/>
</dbReference>
<dbReference type="SUPFAM" id="SSF52833">
    <property type="entry name" value="Thioredoxin-like"/>
    <property type="match status" value="1"/>
</dbReference>
<evidence type="ECO:0000256" key="2">
    <source>
        <dbReference type="ARBA" id="ARBA00022748"/>
    </source>
</evidence>
<name>C0QS62_PERMH</name>
<keyword evidence="2" id="KW-0201">Cytochrome c-type biogenesis</keyword>
<dbReference type="InterPro" id="IPR036249">
    <property type="entry name" value="Thioredoxin-like_sf"/>
</dbReference>
<keyword evidence="4" id="KW-0676">Redox-active center</keyword>
<feature type="domain" description="Thioredoxin" evidence="5">
    <location>
        <begin position="19"/>
        <end position="157"/>
    </location>
</feature>
<dbReference type="GO" id="GO:0017004">
    <property type="term" value="P:cytochrome complex assembly"/>
    <property type="evidence" value="ECO:0007669"/>
    <property type="project" value="UniProtKB-KW"/>
</dbReference>
<comment type="subcellular location">
    <subcellularLocation>
        <location evidence="1">Cell envelope</location>
    </subcellularLocation>
</comment>
<dbReference type="Gene3D" id="3.40.30.10">
    <property type="entry name" value="Glutaredoxin"/>
    <property type="match status" value="1"/>
</dbReference>
<evidence type="ECO:0000313" key="6">
    <source>
        <dbReference type="EMBL" id="ACO03123.1"/>
    </source>
</evidence>
<dbReference type="Pfam" id="PF00578">
    <property type="entry name" value="AhpC-TSA"/>
    <property type="match status" value="1"/>
</dbReference>
<dbReference type="PANTHER" id="PTHR42852:SF6">
    <property type="entry name" value="THIOL:DISULFIDE INTERCHANGE PROTEIN DSBE"/>
    <property type="match status" value="1"/>
</dbReference>
<dbReference type="RefSeq" id="WP_012675362.1">
    <property type="nucleotide sequence ID" value="NC_012440.1"/>
</dbReference>
<dbReference type="AlphaFoldDB" id="C0QS62"/>
<dbReference type="EMBL" id="CP001230">
    <property type="protein sequence ID" value="ACO03123.1"/>
    <property type="molecule type" value="Genomic_DNA"/>
</dbReference>
<dbReference type="InterPro" id="IPR013766">
    <property type="entry name" value="Thioredoxin_domain"/>
</dbReference>
<evidence type="ECO:0000256" key="1">
    <source>
        <dbReference type="ARBA" id="ARBA00004196"/>
    </source>
</evidence>
<dbReference type="GO" id="GO:0016209">
    <property type="term" value="F:antioxidant activity"/>
    <property type="evidence" value="ECO:0007669"/>
    <property type="project" value="InterPro"/>
</dbReference>
<proteinExistence type="predicted"/>
<evidence type="ECO:0000256" key="4">
    <source>
        <dbReference type="ARBA" id="ARBA00023284"/>
    </source>
</evidence>
<keyword evidence="7" id="KW-1185">Reference proteome</keyword>
<evidence type="ECO:0000256" key="3">
    <source>
        <dbReference type="ARBA" id="ARBA00023157"/>
    </source>
</evidence>
<dbReference type="OrthoDB" id="25753at2"/>
<dbReference type="PROSITE" id="PS51352">
    <property type="entry name" value="THIOREDOXIN_2"/>
    <property type="match status" value="1"/>
</dbReference>
<dbReference type="HOGENOM" id="CLU_042529_11_0_0"/>
<evidence type="ECO:0000259" key="5">
    <source>
        <dbReference type="PROSITE" id="PS51352"/>
    </source>
</evidence>
<reference evidence="6 7" key="1">
    <citation type="journal article" date="2009" name="J. Bacteriol.">
        <title>Complete and draft genome sequences of six members of the Aquificales.</title>
        <authorList>
            <person name="Reysenbach A.L."/>
            <person name="Hamamura N."/>
            <person name="Podar M."/>
            <person name="Griffiths E."/>
            <person name="Ferreira S."/>
            <person name="Hochstein R."/>
            <person name="Heidelberg J."/>
            <person name="Johnson J."/>
            <person name="Mead D."/>
            <person name="Pohorille A."/>
            <person name="Sarmiento M."/>
            <person name="Schweighofer K."/>
            <person name="Seshadri R."/>
            <person name="Voytek M.A."/>
        </authorList>
    </citation>
    <scope>NUCLEOTIDE SEQUENCE [LARGE SCALE GENOMIC DNA]</scope>
    <source>
        <strain evidence="7">DSM 14350 / EX-H1</strain>
    </source>
</reference>
<sequence length="159" mass="18222">MKKVLSVIIALFIISGISSGKGLKPYSFILKDENGRTVKLEDLKGNVVILTFWSTTCHTCREELPKLSKLAKEYQGKSVKFFGIVIDTKDISYIKDIKERWKFDITVLIGDSVVISKYRIIGTPITYILKKDLTIGKIIYGDYPVRKYRKIINKLLKEN</sequence>
<dbReference type="InterPro" id="IPR050553">
    <property type="entry name" value="Thioredoxin_ResA/DsbE_sf"/>
</dbReference>
<dbReference type="STRING" id="123214.PERMA_1744"/>
<dbReference type="eggNOG" id="COG0526">
    <property type="taxonomic scope" value="Bacteria"/>
</dbReference>
<dbReference type="InterPro" id="IPR000866">
    <property type="entry name" value="AhpC/TSA"/>
</dbReference>
<accession>C0QS62</accession>
<gene>
    <name evidence="6" type="ordered locus">PERMA_1744</name>
</gene>
<evidence type="ECO:0000313" key="7">
    <source>
        <dbReference type="Proteomes" id="UP000001366"/>
    </source>
</evidence>
<dbReference type="PaxDb" id="123214-PERMA_1744"/>
<dbReference type="Proteomes" id="UP000001366">
    <property type="component" value="Chromosome"/>
</dbReference>